<evidence type="ECO:0000256" key="1">
    <source>
        <dbReference type="ARBA" id="ARBA00022723"/>
    </source>
</evidence>
<dbReference type="InterPro" id="IPR019791">
    <property type="entry name" value="Haem_peroxidase_animal"/>
</dbReference>
<evidence type="ECO:0000313" key="8">
    <source>
        <dbReference type="Proteomes" id="UP001142810"/>
    </source>
</evidence>
<dbReference type="PANTHER" id="PTHR11903">
    <property type="entry name" value="PROSTAGLANDIN G/H SYNTHASE"/>
    <property type="match status" value="1"/>
</dbReference>
<dbReference type="Gene3D" id="1.10.640.10">
    <property type="entry name" value="Haem peroxidase domain superfamily, animal type"/>
    <property type="match status" value="1"/>
</dbReference>
<keyword evidence="5" id="KW-0408">Iron</keyword>
<keyword evidence="1" id="KW-0479">Metal-binding</keyword>
<dbReference type="PROSITE" id="PS51257">
    <property type="entry name" value="PROKAR_LIPOPROTEIN"/>
    <property type="match status" value="1"/>
</dbReference>
<evidence type="ECO:0000256" key="4">
    <source>
        <dbReference type="ARBA" id="ARBA00023002"/>
    </source>
</evidence>
<keyword evidence="3" id="KW-0223">Dioxygenase</keyword>
<dbReference type="Proteomes" id="UP001142810">
    <property type="component" value="Unassembled WGS sequence"/>
</dbReference>
<dbReference type="PANTHER" id="PTHR11903:SF11">
    <property type="entry name" value="ALPHA-DIOXYGENASE 1"/>
    <property type="match status" value="1"/>
</dbReference>
<name>A0ABT3P837_9ALTE</name>
<accession>A0ABT3P837</accession>
<reference evidence="7" key="1">
    <citation type="submission" date="2022-11" db="EMBL/GenBank/DDBJ databases">
        <title>Alteromonas sp. nov., isolated from sea water of the Qingdao.</title>
        <authorList>
            <person name="Wang Q."/>
        </authorList>
    </citation>
    <scope>NUCLEOTIDE SEQUENCE</scope>
    <source>
        <strain evidence="7">ASW11-7</strain>
    </source>
</reference>
<proteinExistence type="predicted"/>
<keyword evidence="8" id="KW-1185">Reference proteome</keyword>
<dbReference type="SUPFAM" id="SSF48113">
    <property type="entry name" value="Heme-dependent peroxidases"/>
    <property type="match status" value="1"/>
</dbReference>
<evidence type="ECO:0000256" key="5">
    <source>
        <dbReference type="ARBA" id="ARBA00023004"/>
    </source>
</evidence>
<gene>
    <name evidence="7" type="ORF">OPS25_10580</name>
</gene>
<dbReference type="InterPro" id="IPR050783">
    <property type="entry name" value="Oxylipin_biosynth_metab"/>
</dbReference>
<evidence type="ECO:0008006" key="9">
    <source>
        <dbReference type="Google" id="ProtNLM"/>
    </source>
</evidence>
<evidence type="ECO:0000256" key="2">
    <source>
        <dbReference type="ARBA" id="ARBA00022821"/>
    </source>
</evidence>
<organism evidence="7 8">
    <name type="scientific">Alteromonas aquimaris</name>
    <dbReference type="NCBI Taxonomy" id="2998417"/>
    <lineage>
        <taxon>Bacteria</taxon>
        <taxon>Pseudomonadati</taxon>
        <taxon>Pseudomonadota</taxon>
        <taxon>Gammaproteobacteria</taxon>
        <taxon>Alteromonadales</taxon>
        <taxon>Alteromonadaceae</taxon>
        <taxon>Alteromonas/Salinimonas group</taxon>
        <taxon>Alteromonas</taxon>
    </lineage>
</organism>
<feature type="signal peptide" evidence="6">
    <location>
        <begin position="1"/>
        <end position="24"/>
    </location>
</feature>
<keyword evidence="2" id="KW-0611">Plant defense</keyword>
<feature type="chain" id="PRO_5046901201" description="Oxygenase" evidence="6">
    <location>
        <begin position="25"/>
        <end position="973"/>
    </location>
</feature>
<evidence type="ECO:0000313" key="7">
    <source>
        <dbReference type="EMBL" id="MCW8108938.1"/>
    </source>
</evidence>
<comment type="caution">
    <text evidence="7">The sequence shown here is derived from an EMBL/GenBank/DDBJ whole genome shotgun (WGS) entry which is preliminary data.</text>
</comment>
<dbReference type="PROSITE" id="PS50292">
    <property type="entry name" value="PEROXIDASE_3"/>
    <property type="match status" value="1"/>
</dbReference>
<protein>
    <recommendedName>
        <fullName evidence="9">Oxygenase</fullName>
    </recommendedName>
</protein>
<sequence>MTAKHILPILITFMGCFASIGASAEKTEKRACISMVKEGFRPIDENRQTRFLGKVAEDTALCRGGEKAAKYRTTPWVDWANYWGTGDTASLREGSKAKTIIGEHLKPNGRGIDGSLMDLEYQRIELIKFNLFDNYTYEDYIKGRGSVEGPAINQWDEMRLDKDDPFYAAVGGEGEQVCSGELIRHRTLSGICNDLINPKMGANGTYFARNVDFASTFPRLGKTELVRNRHSDSENGMRLSLLTPDPQLISRALFTRQQQSDNHCNNGLGSGNDAPSDECDYIKAPFFNVLAAFWIQFMTHDWFSHLEEGRNQPTLVSVGCKTDRAETLGCRPGDRMEPALVAQHSEPATFTHNKEEYLKRAYMTTKNTTTAWWDASQIYGYDAISQKRVLRDPQDKAKLNMPDGYLPLLPSCDTRSSEECEVQPQWRGQEATAFPDNWNIGLSFYHNLFVREHNYFVDRFRALQQAKPNQDSGLRHPDRPKQIIAYNQVTDEELYNAARLMVAAMIAKIHTIEWTTQLLYNDPLYRGMNSNWFGLFNLEESSKVSSVLKKITHNEENYFSRMSQWLARIFRDKEQPQKANSWYSVFASGAGIFGLQNARHEGALWWKKDKWDIGNPEHVNGGVNHFGSPFNFPEEFTSVYRLHPLVPDLIEMRDYQTANRITAKVPVINTVRGEATAQMRRFGIENWALAMGRQRLGVLHLQNHPRFLQNLPMPHLDSPSQQIDVAALDIIRDRERGIPRFNEFRRQIGLKTLTSFDDFVDQRLDKSDPNRIAQEKIVSEIRTIYGTHVCDATKIITNAQLTDEGHPITDCHGAPDGSEVDNIEDVDLAVGWLAEYTRPHGFAISETQFHIFIINASRRLFSDRFFTSSFRPEFYSTLGYNWVLNNGPLDECPFELETSNDGVTQCNEPSQSNGHTVAVSPLKRLLMRNVPELKEQLMPVVNVFDPWARDRGEYYSLEWKPRKGAADDPAFLQ</sequence>
<dbReference type="Pfam" id="PF03098">
    <property type="entry name" value="An_peroxidase"/>
    <property type="match status" value="3"/>
</dbReference>
<dbReference type="InterPro" id="IPR037120">
    <property type="entry name" value="Haem_peroxidase_sf_animal"/>
</dbReference>
<evidence type="ECO:0000256" key="6">
    <source>
        <dbReference type="SAM" id="SignalP"/>
    </source>
</evidence>
<dbReference type="RefSeq" id="WP_265617688.1">
    <property type="nucleotide sequence ID" value="NZ_JAPFRD010000011.1"/>
</dbReference>
<evidence type="ECO:0000256" key="3">
    <source>
        <dbReference type="ARBA" id="ARBA00022964"/>
    </source>
</evidence>
<dbReference type="EMBL" id="JAPFRD010000011">
    <property type="protein sequence ID" value="MCW8108938.1"/>
    <property type="molecule type" value="Genomic_DNA"/>
</dbReference>
<keyword evidence="4" id="KW-0560">Oxidoreductase</keyword>
<dbReference type="InterPro" id="IPR010255">
    <property type="entry name" value="Haem_peroxidase_sf"/>
</dbReference>
<keyword evidence="6" id="KW-0732">Signal</keyword>